<feature type="transmembrane region" description="Helical" evidence="6">
    <location>
        <begin position="394"/>
        <end position="416"/>
    </location>
</feature>
<dbReference type="OrthoDB" id="410267at2759"/>
<feature type="transmembrane region" description="Helical" evidence="6">
    <location>
        <begin position="428"/>
        <end position="450"/>
    </location>
</feature>
<dbReference type="InterPro" id="IPR036259">
    <property type="entry name" value="MFS_trans_sf"/>
</dbReference>
<accession>A0A8K0UXV3</accession>
<evidence type="ECO:0000256" key="1">
    <source>
        <dbReference type="ARBA" id="ARBA00004141"/>
    </source>
</evidence>
<dbReference type="Proteomes" id="UP000813824">
    <property type="component" value="Unassembled WGS sequence"/>
</dbReference>
<dbReference type="GO" id="GO:0000329">
    <property type="term" value="C:fungal-type vacuole membrane"/>
    <property type="evidence" value="ECO:0007669"/>
    <property type="project" value="TreeGrafter"/>
</dbReference>
<feature type="transmembrane region" description="Helical" evidence="6">
    <location>
        <begin position="118"/>
        <end position="140"/>
    </location>
</feature>
<evidence type="ECO:0000256" key="5">
    <source>
        <dbReference type="SAM" id="MobiDB-lite"/>
    </source>
</evidence>
<keyword evidence="2 6" id="KW-0812">Transmembrane</keyword>
<feature type="transmembrane region" description="Helical" evidence="6">
    <location>
        <begin position="53"/>
        <end position="73"/>
    </location>
</feature>
<name>A0A8K0UXV3_9AGAR</name>
<evidence type="ECO:0000256" key="3">
    <source>
        <dbReference type="ARBA" id="ARBA00022989"/>
    </source>
</evidence>
<keyword evidence="4 6" id="KW-0472">Membrane</keyword>
<keyword evidence="8" id="KW-1185">Reference proteome</keyword>
<evidence type="ECO:0000256" key="4">
    <source>
        <dbReference type="ARBA" id="ARBA00023136"/>
    </source>
</evidence>
<proteinExistence type="predicted"/>
<feature type="transmembrane region" description="Helical" evidence="6">
    <location>
        <begin position="470"/>
        <end position="490"/>
    </location>
</feature>
<feature type="compositionally biased region" description="Low complexity" evidence="5">
    <location>
        <begin position="225"/>
        <end position="236"/>
    </location>
</feature>
<dbReference type="PANTHER" id="PTHR21576:SF158">
    <property type="entry name" value="RIBOSOMAL RNA-PROCESSING PROTEIN 12-LIKE CONSERVED DOMAIN-CONTAINING PROTEIN"/>
    <property type="match status" value="1"/>
</dbReference>
<evidence type="ECO:0000256" key="6">
    <source>
        <dbReference type="SAM" id="Phobius"/>
    </source>
</evidence>
<evidence type="ECO:0000256" key="2">
    <source>
        <dbReference type="ARBA" id="ARBA00022692"/>
    </source>
</evidence>
<keyword evidence="3 6" id="KW-1133">Transmembrane helix</keyword>
<gene>
    <name evidence="7" type="ORF">BXZ70DRAFT_914865</name>
</gene>
<comment type="caution">
    <text evidence="7">The sequence shown here is derived from an EMBL/GenBank/DDBJ whole genome shotgun (WGS) entry which is preliminary data.</text>
</comment>
<evidence type="ECO:0000313" key="7">
    <source>
        <dbReference type="EMBL" id="KAH8106737.1"/>
    </source>
</evidence>
<feature type="transmembrane region" description="Helical" evidence="6">
    <location>
        <begin position="12"/>
        <end position="33"/>
    </location>
</feature>
<dbReference type="AlphaFoldDB" id="A0A8K0UXV3"/>
<evidence type="ECO:0000313" key="8">
    <source>
        <dbReference type="Proteomes" id="UP000813824"/>
    </source>
</evidence>
<dbReference type="EMBL" id="JAEVFJ010000002">
    <property type="protein sequence ID" value="KAH8106737.1"/>
    <property type="molecule type" value="Genomic_DNA"/>
</dbReference>
<sequence>MARNHGFLRHARLVLICFAIAANALCAGGVYSFPLISPGLVAYLKLTQPQLTTIALAGMVGQYPFAAFVGKLLDRQGPRACSLLAALMFSAGFGLFSWEIAHTSASLEKASTAIFQRLAVYFCLVGLGTVLSYFSFVFSATKAFPHYMGVASGASMAIFGFSPLLLSEVAKRYFTDPLSGLDVTHFLAFMAVLAGSVHFISGLCMQGSEHSIAVTTTAAGAEHATPSSSTTGTGTTLVADTEDSERRPLLTNKKPSSDLDIPVFCVPEPQHGSVADLLKDPFFWILTLSVATILGTAETVMANLGSIFVSLPAKHGADISTQVQLLSASNTLSRLVVGPLADFVSPVASYLHSGVWSFPRKQHVSRIAFLTCAALLSACTYLLLVLGIRSQQAMWPLSIGVGIIYGTTFTILPGILSSIWGLPNLGRNFGIISYAPFFGTTFFSTIYAYIADRHTSPNEACVGVDCWQITFWLCATSTLVAACGSGVLWVRWKGRV</sequence>
<feature type="region of interest" description="Disordered" evidence="5">
    <location>
        <begin position="221"/>
        <end position="254"/>
    </location>
</feature>
<feature type="transmembrane region" description="Helical" evidence="6">
    <location>
        <begin position="367"/>
        <end position="388"/>
    </location>
</feature>
<dbReference type="SUPFAM" id="SSF103473">
    <property type="entry name" value="MFS general substrate transporter"/>
    <property type="match status" value="1"/>
</dbReference>
<reference evidence="7" key="1">
    <citation type="journal article" date="2021" name="New Phytol.">
        <title>Evolutionary innovations through gain and loss of genes in the ectomycorrhizal Boletales.</title>
        <authorList>
            <person name="Wu G."/>
            <person name="Miyauchi S."/>
            <person name="Morin E."/>
            <person name="Kuo A."/>
            <person name="Drula E."/>
            <person name="Varga T."/>
            <person name="Kohler A."/>
            <person name="Feng B."/>
            <person name="Cao Y."/>
            <person name="Lipzen A."/>
            <person name="Daum C."/>
            <person name="Hundley H."/>
            <person name="Pangilinan J."/>
            <person name="Johnson J."/>
            <person name="Barry K."/>
            <person name="LaButti K."/>
            <person name="Ng V."/>
            <person name="Ahrendt S."/>
            <person name="Min B."/>
            <person name="Choi I.G."/>
            <person name="Park H."/>
            <person name="Plett J.M."/>
            <person name="Magnuson J."/>
            <person name="Spatafora J.W."/>
            <person name="Nagy L.G."/>
            <person name="Henrissat B."/>
            <person name="Grigoriev I.V."/>
            <person name="Yang Z.L."/>
            <person name="Xu J."/>
            <person name="Martin F.M."/>
        </authorList>
    </citation>
    <scope>NUCLEOTIDE SEQUENCE</scope>
    <source>
        <strain evidence="7">KKN 215</strain>
    </source>
</reference>
<protein>
    <submittedName>
        <fullName evidence="7">MFS general substrate transporter</fullName>
    </submittedName>
</protein>
<dbReference type="PANTHER" id="PTHR21576">
    <property type="entry name" value="UNCHARACTERIZED NODULIN-LIKE PROTEIN"/>
    <property type="match status" value="1"/>
</dbReference>
<dbReference type="Gene3D" id="1.20.1250.20">
    <property type="entry name" value="MFS general substrate transporter like domains"/>
    <property type="match status" value="2"/>
</dbReference>
<organism evidence="7 8">
    <name type="scientific">Cristinia sonorae</name>
    <dbReference type="NCBI Taxonomy" id="1940300"/>
    <lineage>
        <taxon>Eukaryota</taxon>
        <taxon>Fungi</taxon>
        <taxon>Dikarya</taxon>
        <taxon>Basidiomycota</taxon>
        <taxon>Agaricomycotina</taxon>
        <taxon>Agaricomycetes</taxon>
        <taxon>Agaricomycetidae</taxon>
        <taxon>Agaricales</taxon>
        <taxon>Pleurotineae</taxon>
        <taxon>Stephanosporaceae</taxon>
        <taxon>Cristinia</taxon>
    </lineage>
</organism>
<comment type="subcellular location">
    <subcellularLocation>
        <location evidence="1">Membrane</location>
        <topology evidence="1">Multi-pass membrane protein</topology>
    </subcellularLocation>
</comment>
<feature type="transmembrane region" description="Helical" evidence="6">
    <location>
        <begin position="186"/>
        <end position="205"/>
    </location>
</feature>
<feature type="transmembrane region" description="Helical" evidence="6">
    <location>
        <begin position="80"/>
        <end position="98"/>
    </location>
</feature>
<feature type="transmembrane region" description="Helical" evidence="6">
    <location>
        <begin position="147"/>
        <end position="166"/>
    </location>
</feature>